<evidence type="ECO:0000313" key="2">
    <source>
        <dbReference type="Proteomes" id="UP000614490"/>
    </source>
</evidence>
<name>A0A931HXG0_9BACI</name>
<gene>
    <name evidence="1" type="ORF">H0267_13755</name>
</gene>
<dbReference type="SUPFAM" id="SSF69318">
    <property type="entry name" value="Integrin alpha N-terminal domain"/>
    <property type="match status" value="1"/>
</dbReference>
<dbReference type="EMBL" id="JADZSC010000003">
    <property type="protein sequence ID" value="MBH0231288.1"/>
    <property type="molecule type" value="Genomic_DNA"/>
</dbReference>
<organism evidence="1 2">
    <name type="scientific">Halobacillus yeomjeoni</name>
    <dbReference type="NCBI Taxonomy" id="311194"/>
    <lineage>
        <taxon>Bacteria</taxon>
        <taxon>Bacillati</taxon>
        <taxon>Bacillota</taxon>
        <taxon>Bacilli</taxon>
        <taxon>Bacillales</taxon>
        <taxon>Bacillaceae</taxon>
        <taxon>Halobacillus</taxon>
    </lineage>
</organism>
<evidence type="ECO:0000313" key="1">
    <source>
        <dbReference type="EMBL" id="MBH0231288.1"/>
    </source>
</evidence>
<dbReference type="AlphaFoldDB" id="A0A931HXG0"/>
<keyword evidence="2" id="KW-1185">Reference proteome</keyword>
<accession>A0A931HXG0</accession>
<protein>
    <submittedName>
        <fullName evidence="1">VCBS repeat-containing protein</fullName>
    </submittedName>
</protein>
<proteinExistence type="predicted"/>
<sequence length="238" mass="26992">MAANSYILSFKKGDVNGDYIEDSVYLIGQRSSDSPYNTNITLVVQDGRTSQLYTIPLKTNQAYQPRLFLGDFTGNGVNDILISMDSGGSGGFGYYYIYSFLNNIPQLIFDYERFDAQSYIYKVIYRDNYKVEIINDSLELSFIIDLSNRSPQYLAEIYNEDGTLKEPLEGSVSGLNQLYPIDFDGDGVYEIEAVQRIIGRYNADELGIIETPLKWNTMKFDLFFDNQAVSVMGQPKNA</sequence>
<dbReference type="Proteomes" id="UP000614490">
    <property type="component" value="Unassembled WGS sequence"/>
</dbReference>
<dbReference type="InterPro" id="IPR028994">
    <property type="entry name" value="Integrin_alpha_N"/>
</dbReference>
<reference evidence="1 2" key="1">
    <citation type="journal article" date="2005" name="Int. J. Syst. Evol. Microbiol.">
        <title>Halobacillus yeomjeoni sp. nov., isolated from a marine solar saltern in Korea.</title>
        <authorList>
            <person name="Yoon J.H."/>
            <person name="Kang S.J."/>
            <person name="Lee C.H."/>
            <person name="Oh H.W."/>
            <person name="Oh T.K."/>
        </authorList>
    </citation>
    <scope>NUCLEOTIDE SEQUENCE [LARGE SCALE GENOMIC DNA]</scope>
    <source>
        <strain evidence="1 2">KCTC 3957</strain>
    </source>
</reference>
<comment type="caution">
    <text evidence="1">The sequence shown here is derived from an EMBL/GenBank/DDBJ whole genome shotgun (WGS) entry which is preliminary data.</text>
</comment>